<organism evidence="1 2">
    <name type="scientific">Thelephora ganbajun</name>
    <name type="common">Ganba fungus</name>
    <dbReference type="NCBI Taxonomy" id="370292"/>
    <lineage>
        <taxon>Eukaryota</taxon>
        <taxon>Fungi</taxon>
        <taxon>Dikarya</taxon>
        <taxon>Basidiomycota</taxon>
        <taxon>Agaricomycotina</taxon>
        <taxon>Agaricomycetes</taxon>
        <taxon>Thelephorales</taxon>
        <taxon>Thelephoraceae</taxon>
        <taxon>Thelephora</taxon>
    </lineage>
</organism>
<accession>A0ACB6ZHU4</accession>
<evidence type="ECO:0000313" key="1">
    <source>
        <dbReference type="EMBL" id="KAF9649236.1"/>
    </source>
</evidence>
<reference evidence="1" key="2">
    <citation type="journal article" date="2020" name="Nat. Commun.">
        <title>Large-scale genome sequencing of mycorrhizal fungi provides insights into the early evolution of symbiotic traits.</title>
        <authorList>
            <person name="Miyauchi S."/>
            <person name="Kiss E."/>
            <person name="Kuo A."/>
            <person name="Drula E."/>
            <person name="Kohler A."/>
            <person name="Sanchez-Garcia M."/>
            <person name="Morin E."/>
            <person name="Andreopoulos B."/>
            <person name="Barry K.W."/>
            <person name="Bonito G."/>
            <person name="Buee M."/>
            <person name="Carver A."/>
            <person name="Chen C."/>
            <person name="Cichocki N."/>
            <person name="Clum A."/>
            <person name="Culley D."/>
            <person name="Crous P.W."/>
            <person name="Fauchery L."/>
            <person name="Girlanda M."/>
            <person name="Hayes R.D."/>
            <person name="Keri Z."/>
            <person name="LaButti K."/>
            <person name="Lipzen A."/>
            <person name="Lombard V."/>
            <person name="Magnuson J."/>
            <person name="Maillard F."/>
            <person name="Murat C."/>
            <person name="Nolan M."/>
            <person name="Ohm R.A."/>
            <person name="Pangilinan J."/>
            <person name="Pereira M.F."/>
            <person name="Perotto S."/>
            <person name="Peter M."/>
            <person name="Pfister S."/>
            <person name="Riley R."/>
            <person name="Sitrit Y."/>
            <person name="Stielow J.B."/>
            <person name="Szollosi G."/>
            <person name="Zifcakova L."/>
            <person name="Stursova M."/>
            <person name="Spatafora J.W."/>
            <person name="Tedersoo L."/>
            <person name="Vaario L.M."/>
            <person name="Yamada A."/>
            <person name="Yan M."/>
            <person name="Wang P."/>
            <person name="Xu J."/>
            <person name="Bruns T."/>
            <person name="Baldrian P."/>
            <person name="Vilgalys R."/>
            <person name="Dunand C."/>
            <person name="Henrissat B."/>
            <person name="Grigoriev I.V."/>
            <person name="Hibbett D."/>
            <person name="Nagy L.G."/>
            <person name="Martin F.M."/>
        </authorList>
    </citation>
    <scope>NUCLEOTIDE SEQUENCE</scope>
    <source>
        <strain evidence="1">P2</strain>
    </source>
</reference>
<dbReference type="EMBL" id="MU118000">
    <property type="protein sequence ID" value="KAF9649236.1"/>
    <property type="molecule type" value="Genomic_DNA"/>
</dbReference>
<dbReference type="Proteomes" id="UP000886501">
    <property type="component" value="Unassembled WGS sequence"/>
</dbReference>
<gene>
    <name evidence="1" type="ORF">BDM02DRAFT_1928766</name>
</gene>
<protein>
    <submittedName>
        <fullName evidence="1">Uncharacterized protein</fullName>
    </submittedName>
</protein>
<name>A0ACB6ZHU4_THEGA</name>
<proteinExistence type="predicted"/>
<sequence length="633" mass="70651">MFARYQQEANPRGLGPPPPNAYKRAVLRDPPKQFKVSVLPPKKLGSGWAYGLHVVSAVDDEVSDRRSVSSRSASSSSSYKDYEVWRRWDDCLWFQETLELEYSIQAREKRRRLEQGKGVKKNGVYLDSKQAASFDSLPPGPDPTSVSLDIHDYIPKLSKKATLFRANQATIDQRQHQFAELINALFASEAPTLIEELRASRTFKDFFGWWRRDKDFARRHGPGKGKRPEVPILDSVPFYFDISNASQIFSAPTRSFRDLPPPRPKLTRPNTANATISDSRWNKAHSDSRDDALLRRRRTTSNTTSPPVIAVSSASIDDPHESRPGPRASLYSALSDELSPTVVMWDGQERLNASDRVSPNAVLNAFPQTPMVKETFENIQCPPSPEPDSPILGLEVLPEEPELELPLSQMSVHEHGPQTRPPIARSRGDSVSDSRHRNAIAFFPDTALGDTEVPEIPDRSPTMTNATSTSSRHSSLFSNASFAPSSRTDPPPWLSPRRSLDSCTTEAIDYSSTGSPVTPQSPWLSDSEALPTLGSSIKRDPRESIMSIDSIMSNASVDQVLPRASPRHRSQRFASMSVPEEVFPEDCDDGTLDSYLYGGCHIRSISRSLLETSVFFFVLKVSPCGYSPRRTFF</sequence>
<reference evidence="1" key="1">
    <citation type="submission" date="2019-10" db="EMBL/GenBank/DDBJ databases">
        <authorList>
            <consortium name="DOE Joint Genome Institute"/>
            <person name="Kuo A."/>
            <person name="Miyauchi S."/>
            <person name="Kiss E."/>
            <person name="Drula E."/>
            <person name="Kohler A."/>
            <person name="Sanchez-Garcia M."/>
            <person name="Andreopoulos B."/>
            <person name="Barry K.W."/>
            <person name="Bonito G."/>
            <person name="Buee M."/>
            <person name="Carver A."/>
            <person name="Chen C."/>
            <person name="Cichocki N."/>
            <person name="Clum A."/>
            <person name="Culley D."/>
            <person name="Crous P.W."/>
            <person name="Fauchery L."/>
            <person name="Girlanda M."/>
            <person name="Hayes R."/>
            <person name="Keri Z."/>
            <person name="Labutti K."/>
            <person name="Lipzen A."/>
            <person name="Lombard V."/>
            <person name="Magnuson J."/>
            <person name="Maillard F."/>
            <person name="Morin E."/>
            <person name="Murat C."/>
            <person name="Nolan M."/>
            <person name="Ohm R."/>
            <person name="Pangilinan J."/>
            <person name="Pereira M."/>
            <person name="Perotto S."/>
            <person name="Peter M."/>
            <person name="Riley R."/>
            <person name="Sitrit Y."/>
            <person name="Stielow B."/>
            <person name="Szollosi G."/>
            <person name="Zifcakova L."/>
            <person name="Stursova M."/>
            <person name="Spatafora J.W."/>
            <person name="Tedersoo L."/>
            <person name="Vaario L.-M."/>
            <person name="Yamada A."/>
            <person name="Yan M."/>
            <person name="Wang P."/>
            <person name="Xu J."/>
            <person name="Bruns T."/>
            <person name="Baldrian P."/>
            <person name="Vilgalys R."/>
            <person name="Henrissat B."/>
            <person name="Grigoriev I.V."/>
            <person name="Hibbett D."/>
            <person name="Nagy L.G."/>
            <person name="Martin F.M."/>
        </authorList>
    </citation>
    <scope>NUCLEOTIDE SEQUENCE</scope>
    <source>
        <strain evidence="1">P2</strain>
    </source>
</reference>
<evidence type="ECO:0000313" key="2">
    <source>
        <dbReference type="Proteomes" id="UP000886501"/>
    </source>
</evidence>
<keyword evidence="2" id="KW-1185">Reference proteome</keyword>
<comment type="caution">
    <text evidence="1">The sequence shown here is derived from an EMBL/GenBank/DDBJ whole genome shotgun (WGS) entry which is preliminary data.</text>
</comment>